<gene>
    <name evidence="1" type="ORF">MCOR_11276</name>
</gene>
<dbReference type="Proteomes" id="UP000507470">
    <property type="component" value="Unassembled WGS sequence"/>
</dbReference>
<sequence length="377" mass="42863">MQQTVIFHPLEDHVTLKGKHKLNWNKIHDTLVAMNDGENISFQEFLKKVALKEPDYILAVRSSIAARIVFLKRSLLEIRVNSYSAACLKAWRANMDLHNKFLNAIEISAQEASYLSLQLPLKKSPRQVIFINTSPPDQRVVLLKPQNQLESMNDDDDEIECKGLLSRYSEQPKSMENLSLAEFTSSYERRASSYISRAKSLCRNTKDGYLPETQQQEDEGNENYPHDTPHVFFSNKKVNEHNATIFQKIKSVKTTVKAKGRLVGNYKAEASTKILESFLNNSKDVSQLSTTLEVAEGLTYEMTLNLDCEDGLINGAACIVQKIKLTEIPYASGIIWGKFPSENTRNFLRQNKKHLYSKEILTSWTPIEPATRQFAAG</sequence>
<accession>A0A6J8ATG1</accession>
<dbReference type="PANTHER" id="PTHR47642">
    <property type="entry name" value="ATP-DEPENDENT DNA HELICASE"/>
    <property type="match status" value="1"/>
</dbReference>
<dbReference type="PANTHER" id="PTHR47642:SF8">
    <property type="entry name" value="ATP-DEPENDENT DNA HELICASE"/>
    <property type="match status" value="1"/>
</dbReference>
<organism evidence="1 2">
    <name type="scientific">Mytilus coruscus</name>
    <name type="common">Sea mussel</name>
    <dbReference type="NCBI Taxonomy" id="42192"/>
    <lineage>
        <taxon>Eukaryota</taxon>
        <taxon>Metazoa</taxon>
        <taxon>Spiralia</taxon>
        <taxon>Lophotrochozoa</taxon>
        <taxon>Mollusca</taxon>
        <taxon>Bivalvia</taxon>
        <taxon>Autobranchia</taxon>
        <taxon>Pteriomorphia</taxon>
        <taxon>Mytilida</taxon>
        <taxon>Mytiloidea</taxon>
        <taxon>Mytilidae</taxon>
        <taxon>Mytilinae</taxon>
        <taxon>Mytilus</taxon>
    </lineage>
</organism>
<dbReference type="OrthoDB" id="6148762at2759"/>
<reference evidence="1 2" key="1">
    <citation type="submission" date="2020-06" db="EMBL/GenBank/DDBJ databases">
        <authorList>
            <person name="Li R."/>
            <person name="Bekaert M."/>
        </authorList>
    </citation>
    <scope>NUCLEOTIDE SEQUENCE [LARGE SCALE GENOMIC DNA]</scope>
    <source>
        <strain evidence="2">wild</strain>
    </source>
</reference>
<name>A0A6J8ATG1_MYTCO</name>
<keyword evidence="2" id="KW-1185">Reference proteome</keyword>
<proteinExistence type="predicted"/>
<dbReference type="AlphaFoldDB" id="A0A6J8ATG1"/>
<dbReference type="EMBL" id="CACVKT020001913">
    <property type="protein sequence ID" value="CAC5373553.1"/>
    <property type="molecule type" value="Genomic_DNA"/>
</dbReference>
<evidence type="ECO:0000313" key="1">
    <source>
        <dbReference type="EMBL" id="CAC5373553.1"/>
    </source>
</evidence>
<evidence type="ECO:0000313" key="2">
    <source>
        <dbReference type="Proteomes" id="UP000507470"/>
    </source>
</evidence>
<dbReference type="InterPro" id="IPR051055">
    <property type="entry name" value="PIF1_helicase"/>
</dbReference>
<protein>
    <submittedName>
        <fullName evidence="1">Uncharacterized protein</fullName>
    </submittedName>
</protein>